<dbReference type="EMBL" id="FQZF01000011">
    <property type="protein sequence ID" value="SHJ31249.1"/>
    <property type="molecule type" value="Genomic_DNA"/>
</dbReference>
<name>A0A1M6I9S2_9PROT</name>
<organism evidence="1 2">
    <name type="scientific">Muricoccus roseus</name>
    <dbReference type="NCBI Taxonomy" id="198092"/>
    <lineage>
        <taxon>Bacteria</taxon>
        <taxon>Pseudomonadati</taxon>
        <taxon>Pseudomonadota</taxon>
        <taxon>Alphaproteobacteria</taxon>
        <taxon>Acetobacterales</taxon>
        <taxon>Roseomonadaceae</taxon>
        <taxon>Muricoccus</taxon>
    </lineage>
</organism>
<dbReference type="OrthoDB" id="9760225at2"/>
<dbReference type="AlphaFoldDB" id="A0A1M6I9S2"/>
<dbReference type="Proteomes" id="UP000184387">
    <property type="component" value="Unassembled WGS sequence"/>
</dbReference>
<sequence length="257" mass="27107">MGAVISWVNALERSGAVMSATSEAGGLGVRSVLSPTIAEVWRSNEGGAATHRIEIDLAAHLPLRLFAFAAPRDGVRPGAGATWRVRVSNGSMGASEALNSGVLQADGPTGTAAYLGPAGVTGRYVQFSFYGVAGDPYWQIGRLWAGDTLLVESGIAMGWQRGAVDTGSSERSPLSGVRNTQRGAVARRLDFSFPRLTPAEAEALDQIALDVGTTGQAFVSPFDGNKPAMFGRFTSPPDPAQVRHQRFSARITFEEDL</sequence>
<proteinExistence type="predicted"/>
<evidence type="ECO:0000313" key="2">
    <source>
        <dbReference type="Proteomes" id="UP000184387"/>
    </source>
</evidence>
<dbReference type="STRING" id="198092.SAMN02745194_02282"/>
<gene>
    <name evidence="1" type="ORF">SAMN02745194_02282</name>
</gene>
<dbReference type="RefSeq" id="WP_073134762.1">
    <property type="nucleotide sequence ID" value="NZ_FQZF01000011.1"/>
</dbReference>
<reference evidence="1 2" key="1">
    <citation type="submission" date="2016-11" db="EMBL/GenBank/DDBJ databases">
        <authorList>
            <person name="Jaros S."/>
            <person name="Januszkiewicz K."/>
            <person name="Wedrychowicz H."/>
        </authorList>
    </citation>
    <scope>NUCLEOTIDE SEQUENCE [LARGE SCALE GENOMIC DNA]</scope>
    <source>
        <strain evidence="1 2">DSM 14916</strain>
    </source>
</reference>
<accession>A0A1M6I9S2</accession>
<protein>
    <submittedName>
        <fullName evidence="1">Uncharacterized protein</fullName>
    </submittedName>
</protein>
<keyword evidence="2" id="KW-1185">Reference proteome</keyword>
<evidence type="ECO:0000313" key="1">
    <source>
        <dbReference type="EMBL" id="SHJ31249.1"/>
    </source>
</evidence>